<dbReference type="Pfam" id="PF02752">
    <property type="entry name" value="Arrestin_C"/>
    <property type="match status" value="1"/>
</dbReference>
<organism evidence="11 13">
    <name type="scientific">Neodiprion lecontei</name>
    <name type="common">Redheaded pine sawfly</name>
    <dbReference type="NCBI Taxonomy" id="441921"/>
    <lineage>
        <taxon>Eukaryota</taxon>
        <taxon>Metazoa</taxon>
        <taxon>Ecdysozoa</taxon>
        <taxon>Arthropoda</taxon>
        <taxon>Hexapoda</taxon>
        <taxon>Insecta</taxon>
        <taxon>Pterygota</taxon>
        <taxon>Neoptera</taxon>
        <taxon>Endopterygota</taxon>
        <taxon>Hymenoptera</taxon>
        <taxon>Tenthredinoidea</taxon>
        <taxon>Diprionidae</taxon>
        <taxon>Diprioninae</taxon>
        <taxon>Neodiprion</taxon>
    </lineage>
</organism>
<keyword evidence="6 8" id="KW-0472">Membrane</keyword>
<dbReference type="RefSeq" id="XP_046600284.1">
    <property type="nucleotide sequence ID" value="XM_046744328.1"/>
</dbReference>
<feature type="compositionally biased region" description="Acidic residues" evidence="7">
    <location>
        <begin position="499"/>
        <end position="511"/>
    </location>
</feature>
<evidence type="ECO:0000256" key="5">
    <source>
        <dbReference type="ARBA" id="ARBA00022989"/>
    </source>
</evidence>
<dbReference type="InterPro" id="IPR014752">
    <property type="entry name" value="Arrestin-like_C"/>
</dbReference>
<feature type="transmembrane region" description="Helical" evidence="8">
    <location>
        <begin position="77"/>
        <end position="104"/>
    </location>
</feature>
<comment type="similarity">
    <text evidence="2">Belongs to the arrestin family.</text>
</comment>
<evidence type="ECO:0000259" key="10">
    <source>
        <dbReference type="SMART" id="SM01017"/>
    </source>
</evidence>
<evidence type="ECO:0000256" key="6">
    <source>
        <dbReference type="ARBA" id="ARBA00023136"/>
    </source>
</evidence>
<evidence type="ECO:0000256" key="3">
    <source>
        <dbReference type="ARBA" id="ARBA00022606"/>
    </source>
</evidence>
<protein>
    <submittedName>
        <fullName evidence="12 13">Arrestin domain-containing protein 17-like</fullName>
    </submittedName>
</protein>
<reference evidence="12 13" key="1">
    <citation type="submission" date="2025-05" db="UniProtKB">
        <authorList>
            <consortium name="RefSeq"/>
        </authorList>
    </citation>
    <scope>IDENTIFICATION</scope>
    <source>
        <tissue evidence="12 13">Thorax and Abdomen</tissue>
    </source>
</reference>
<evidence type="ECO:0000313" key="13">
    <source>
        <dbReference type="RefSeq" id="XP_046600285.1"/>
    </source>
</evidence>
<feature type="domain" description="Arrestin C-terminal-like" evidence="10">
    <location>
        <begin position="298"/>
        <end position="426"/>
    </location>
</feature>
<dbReference type="PANTHER" id="PTHR11188">
    <property type="entry name" value="ARRESTIN DOMAIN CONTAINING PROTEIN"/>
    <property type="match status" value="1"/>
</dbReference>
<keyword evidence="9" id="KW-0732">Signal</keyword>
<keyword evidence="4 8" id="KW-0812">Transmembrane</keyword>
<evidence type="ECO:0000256" key="7">
    <source>
        <dbReference type="SAM" id="MobiDB-lite"/>
    </source>
</evidence>
<keyword evidence="3" id="KW-0716">Sensory transduction</keyword>
<feature type="chain" id="PRO_5045024541" evidence="9">
    <location>
        <begin position="20"/>
        <end position="531"/>
    </location>
</feature>
<dbReference type="InterPro" id="IPR050357">
    <property type="entry name" value="Arrestin_domain-protein"/>
</dbReference>
<dbReference type="GeneID" id="107217131"/>
<sequence>MSVLCVIWATLSIIASVFACSGFYLPYWIQGRLLGKADAYFSSFRRCNYPRLRAPNAAPEIVYECARYSSFWDIPSAWWQASTVTIGVGVALAVITTLTLLAAASSFLPHILRMTRPTRALGSLQLLADSNSCGSMGLSRFEIILDNPYGIYYAGCPISGNVYIDVDSPKKVRGIEVRYKGEAKVRWKPEGGNQIRKANETYMDIKCIICGDGEREFEIPEGSHVFPFTWMLPTNIPGSFESLYGRVRYTVKAVIDRPWKFDHVLKVPFTVVPILDLNREPLSSEPINEENHKTFWGHSEPLYMSVSLPVRGYVPGQNIPIKAKLNNMSGVDVEKLRVVLKKLVTFHALGDSRTRKEVITDFEANVDEGQDLVLINLKLPSLPPSGLQHCKIIEVDYKLKVEARVEGWYNKNLKVRMDIIIGTIPLLTYQVPQHTVSTSAVGFEGVTSPLPSAPNQPESQQETFVFPTEIEEYSSSLPKSTFEKCENYKASKREKDESPGEDTDGDSDEEIASSFDPKYTVYEFGPVTPTN</sequence>
<proteinExistence type="inferred from homology"/>
<evidence type="ECO:0000256" key="1">
    <source>
        <dbReference type="ARBA" id="ARBA00004141"/>
    </source>
</evidence>
<dbReference type="SUPFAM" id="SSF81296">
    <property type="entry name" value="E set domains"/>
    <property type="match status" value="2"/>
</dbReference>
<comment type="subcellular location">
    <subcellularLocation>
        <location evidence="1">Membrane</location>
        <topology evidence="1">Multi-pass membrane protein</topology>
    </subcellularLocation>
</comment>
<dbReference type="RefSeq" id="XP_046600285.1">
    <property type="nucleotide sequence ID" value="XM_046744329.1"/>
</dbReference>
<dbReference type="Pfam" id="PF00339">
    <property type="entry name" value="Arrestin_N"/>
    <property type="match status" value="1"/>
</dbReference>
<dbReference type="InterPro" id="IPR014756">
    <property type="entry name" value="Ig_E-set"/>
</dbReference>
<dbReference type="Gene3D" id="2.60.40.640">
    <property type="match status" value="2"/>
</dbReference>
<dbReference type="Pfam" id="PF10242">
    <property type="entry name" value="L_HMGIC_fpl"/>
    <property type="match status" value="1"/>
</dbReference>
<feature type="signal peptide" evidence="9">
    <location>
        <begin position="1"/>
        <end position="19"/>
    </location>
</feature>
<dbReference type="InterPro" id="IPR011021">
    <property type="entry name" value="Arrestin-like_N"/>
</dbReference>
<dbReference type="InterPro" id="IPR019372">
    <property type="entry name" value="LHFPL"/>
</dbReference>
<keyword evidence="5 8" id="KW-1133">Transmembrane helix</keyword>
<evidence type="ECO:0000313" key="11">
    <source>
        <dbReference type="Proteomes" id="UP000829291"/>
    </source>
</evidence>
<evidence type="ECO:0000256" key="4">
    <source>
        <dbReference type="ARBA" id="ARBA00022692"/>
    </source>
</evidence>
<accession>A0ABM3GJ43</accession>
<evidence type="ECO:0000256" key="9">
    <source>
        <dbReference type="SAM" id="SignalP"/>
    </source>
</evidence>
<dbReference type="PANTHER" id="PTHR11188:SF176">
    <property type="entry name" value="ARRESTIN DOMAIN-CONTAINING PROTEIN 1"/>
    <property type="match status" value="1"/>
</dbReference>
<name>A0ABM3GJ43_NEOLC</name>
<evidence type="ECO:0000313" key="12">
    <source>
        <dbReference type="RefSeq" id="XP_046600284.1"/>
    </source>
</evidence>
<dbReference type="Proteomes" id="UP000829291">
    <property type="component" value="Chromosome 6"/>
</dbReference>
<evidence type="ECO:0000256" key="8">
    <source>
        <dbReference type="SAM" id="Phobius"/>
    </source>
</evidence>
<dbReference type="InterPro" id="IPR011022">
    <property type="entry name" value="Arrestin_C-like"/>
</dbReference>
<feature type="compositionally biased region" description="Basic and acidic residues" evidence="7">
    <location>
        <begin position="488"/>
        <end position="498"/>
    </location>
</feature>
<keyword evidence="11" id="KW-1185">Reference proteome</keyword>
<gene>
    <name evidence="12 13" type="primary">LOC107217131</name>
</gene>
<evidence type="ECO:0000256" key="2">
    <source>
        <dbReference type="ARBA" id="ARBA00005298"/>
    </source>
</evidence>
<feature type="region of interest" description="Disordered" evidence="7">
    <location>
        <begin position="488"/>
        <end position="531"/>
    </location>
</feature>
<dbReference type="SMART" id="SM01017">
    <property type="entry name" value="Arrestin_C"/>
    <property type="match status" value="1"/>
</dbReference>